<dbReference type="InterPro" id="IPR004805">
    <property type="entry name" value="DnaE2/DnaE/PolC"/>
</dbReference>
<proteinExistence type="predicted"/>
<dbReference type="InterPro" id="IPR041931">
    <property type="entry name" value="DNA_pol3_alpha_thumb_dom"/>
</dbReference>
<keyword evidence="1" id="KW-0808">Transferase</keyword>
<dbReference type="AlphaFoldDB" id="A0A7V5UET1"/>
<dbReference type="Pfam" id="PF07733">
    <property type="entry name" value="DNA_pol3_alpha"/>
    <property type="match status" value="1"/>
</dbReference>
<evidence type="ECO:0000256" key="2">
    <source>
        <dbReference type="ARBA" id="ARBA00022695"/>
    </source>
</evidence>
<feature type="domain" description="Polymerase/histidinol phosphatase N-terminal" evidence="5">
    <location>
        <begin position="5"/>
        <end position="72"/>
    </location>
</feature>
<keyword evidence="2" id="KW-0548">Nucleotidyltransferase</keyword>
<keyword evidence="3" id="KW-0235">DNA replication</keyword>
<dbReference type="InterPro" id="IPR011708">
    <property type="entry name" value="DNA_pol3_alpha_NTPase_dom"/>
</dbReference>
<dbReference type="Gene3D" id="1.10.10.1600">
    <property type="entry name" value="Bacterial DNA polymerase III alpha subunit, thumb domain"/>
    <property type="match status" value="1"/>
</dbReference>
<evidence type="ECO:0000259" key="5">
    <source>
        <dbReference type="SMART" id="SM00481"/>
    </source>
</evidence>
<dbReference type="SUPFAM" id="SSF89550">
    <property type="entry name" value="PHP domain-like"/>
    <property type="match status" value="1"/>
</dbReference>
<organism evidence="6">
    <name type="scientific">Caldithrix abyssi</name>
    <dbReference type="NCBI Taxonomy" id="187145"/>
    <lineage>
        <taxon>Bacteria</taxon>
        <taxon>Pseudomonadati</taxon>
        <taxon>Calditrichota</taxon>
        <taxon>Calditrichia</taxon>
        <taxon>Calditrichales</taxon>
        <taxon>Calditrichaceae</taxon>
        <taxon>Caldithrix</taxon>
    </lineage>
</organism>
<dbReference type="Proteomes" id="UP000886124">
    <property type="component" value="Unassembled WGS sequence"/>
</dbReference>
<feature type="non-terminal residue" evidence="6">
    <location>
        <position position="760"/>
    </location>
</feature>
<dbReference type="Pfam" id="PF02811">
    <property type="entry name" value="PHP"/>
    <property type="match status" value="1"/>
</dbReference>
<evidence type="ECO:0000256" key="1">
    <source>
        <dbReference type="ARBA" id="ARBA00022679"/>
    </source>
</evidence>
<evidence type="ECO:0000313" key="6">
    <source>
        <dbReference type="EMBL" id="HHJ52573.1"/>
    </source>
</evidence>
<dbReference type="InterPro" id="IPR004013">
    <property type="entry name" value="PHP_dom"/>
</dbReference>
<dbReference type="NCBIfam" id="TIGR00594">
    <property type="entry name" value="polc"/>
    <property type="match status" value="1"/>
</dbReference>
<gene>
    <name evidence="6" type="ORF">ENJ89_05220</name>
</gene>
<dbReference type="InterPro" id="IPR016195">
    <property type="entry name" value="Pol/histidinol_Pase-like"/>
</dbReference>
<dbReference type="GO" id="GO:0003887">
    <property type="term" value="F:DNA-directed DNA polymerase activity"/>
    <property type="evidence" value="ECO:0007669"/>
    <property type="project" value="UniProtKB-KW"/>
</dbReference>
<sequence length="760" mass="85805">MAGFCHLHTHSYYSLLDGVPSPEELVQAARRLGMRALALTDHNALYGAVEFFRQAQAYGVKPVIGAEITLADQSQLVLLVKDETGYANLSKLITRGRLRGGHNRFSLQWADLKNATRGLVALSGGHKGLINRLLSQKKPEQAARQALFLSRLFDGEFYLELQSFTPQDALMNLRLRDLAAAHRIPLVASNDVHFVTQNDWQLRRILHAIDANTVIDKVQTAGSREQYFKSPAEMNALLRAFPEALANTEKIAAKCHFAFRLGRPIFPSVELPAGETGFSYLWKKSFEGAMKRYQPLTSRVTKRLEYELQTIHDLGFAEYFLIVKDIADFCRREHIPCVGRGSAADSLVAYVLEITQVDPIRHNLYFERFLNPERSDPPDIDLDICWKSRDRVLRYVYEKYGPERTAMICTFNTFQNRSAIRDVAKAFGIPEDEISKVTKYLPHRHIGQLQEALQTLPELRALRPNLDMYREILNIAHRISDFPRHLSIHPGGIIIAPDYITRHTPLEKAGKDIVISQYDMHSIEQLGLVKIDLLGVRSLSIVTDTLKLIKTTRPAAVGKIDPDLLLKKSAELSPLDLRAIPENDPEVTRFIRSGNTMGCFQLESPAMRGLLRKMQVDNVDDVITAVALIRPGASGSGMKEVYIKRRAGLEPVRYVHPLLEDVLKETYGVIIYQEQVLRVAHRVAGLSLGQADLLRRAMTKSRRKKEILKLRETFLRGAVANGLTQKQAETVWNFLAQFVGYGFNKAHSATYGTIAYQTAF</sequence>
<dbReference type="GO" id="GO:0008408">
    <property type="term" value="F:3'-5' exonuclease activity"/>
    <property type="evidence" value="ECO:0007669"/>
    <property type="project" value="InterPro"/>
</dbReference>
<dbReference type="EMBL" id="DROD01000360">
    <property type="protein sequence ID" value="HHJ52573.1"/>
    <property type="molecule type" value="Genomic_DNA"/>
</dbReference>
<evidence type="ECO:0000256" key="3">
    <source>
        <dbReference type="ARBA" id="ARBA00022705"/>
    </source>
</evidence>
<dbReference type="Pfam" id="PF17657">
    <property type="entry name" value="DNA_pol3_finger"/>
    <property type="match status" value="1"/>
</dbReference>
<keyword evidence="4" id="KW-0239">DNA-directed DNA polymerase</keyword>
<accession>A0A7V5UET1</accession>
<evidence type="ECO:0000256" key="4">
    <source>
        <dbReference type="ARBA" id="ARBA00022932"/>
    </source>
</evidence>
<comment type="caution">
    <text evidence="6">The sequence shown here is derived from an EMBL/GenBank/DDBJ whole genome shotgun (WGS) entry which is preliminary data.</text>
</comment>
<name>A0A7V5UET1_CALAY</name>
<dbReference type="GO" id="GO:0006260">
    <property type="term" value="P:DNA replication"/>
    <property type="evidence" value="ECO:0007669"/>
    <property type="project" value="UniProtKB-KW"/>
</dbReference>
<reference evidence="6" key="1">
    <citation type="journal article" date="2020" name="mSystems">
        <title>Genome- and Community-Level Interaction Insights into Carbon Utilization and Element Cycling Functions of Hydrothermarchaeota in Hydrothermal Sediment.</title>
        <authorList>
            <person name="Zhou Z."/>
            <person name="Liu Y."/>
            <person name="Xu W."/>
            <person name="Pan J."/>
            <person name="Luo Z.H."/>
            <person name="Li M."/>
        </authorList>
    </citation>
    <scope>NUCLEOTIDE SEQUENCE [LARGE SCALE GENOMIC DNA]</scope>
    <source>
        <strain evidence="6">HyVt-527</strain>
    </source>
</reference>
<protein>
    <submittedName>
        <fullName evidence="6">DNA polymerase III subunit alpha</fullName>
    </submittedName>
</protein>
<dbReference type="Gene3D" id="3.20.20.140">
    <property type="entry name" value="Metal-dependent hydrolases"/>
    <property type="match status" value="1"/>
</dbReference>
<dbReference type="SMART" id="SM00481">
    <property type="entry name" value="POLIIIAc"/>
    <property type="match status" value="1"/>
</dbReference>
<dbReference type="PANTHER" id="PTHR32294">
    <property type="entry name" value="DNA POLYMERASE III SUBUNIT ALPHA"/>
    <property type="match status" value="1"/>
</dbReference>
<dbReference type="InterPro" id="IPR040982">
    <property type="entry name" value="DNA_pol3_finger"/>
</dbReference>
<dbReference type="InterPro" id="IPR003141">
    <property type="entry name" value="Pol/His_phosphatase_N"/>
</dbReference>